<evidence type="ECO:0000256" key="2">
    <source>
        <dbReference type="ARBA" id="ARBA00022475"/>
    </source>
</evidence>
<dbReference type="Proteomes" id="UP000027987">
    <property type="component" value="Chromosome"/>
</dbReference>
<keyword evidence="5 8" id="KW-1133">Transmembrane helix</keyword>
<dbReference type="PATRIC" id="fig|1217721.7.peg.1312"/>
<evidence type="ECO:0000256" key="7">
    <source>
        <dbReference type="ARBA" id="ARBA00023306"/>
    </source>
</evidence>
<evidence type="ECO:0000313" key="11">
    <source>
        <dbReference type="Proteomes" id="UP000027987"/>
    </source>
</evidence>
<evidence type="ECO:0000256" key="4">
    <source>
        <dbReference type="ARBA" id="ARBA00022692"/>
    </source>
</evidence>
<dbReference type="GO" id="GO:0043093">
    <property type="term" value="P:FtsZ-dependent cytokinesis"/>
    <property type="evidence" value="ECO:0007669"/>
    <property type="project" value="UniProtKB-UniRule"/>
</dbReference>
<dbReference type="Pfam" id="PF04999">
    <property type="entry name" value="FtsL"/>
    <property type="match status" value="1"/>
</dbReference>
<comment type="function">
    <text evidence="8">Essential cell division protein. May link together the upstream cell division proteins, which are predominantly cytoplasmic, with the downstream cell division proteins, which are predominantly periplasmic.</text>
</comment>
<protein>
    <recommendedName>
        <fullName evidence="8 9">Cell division protein FtsL</fullName>
    </recommendedName>
</protein>
<evidence type="ECO:0000313" key="10">
    <source>
        <dbReference type="EMBL" id="AIF46900.1"/>
    </source>
</evidence>
<keyword evidence="11" id="KW-1185">Reference proteome</keyword>
<dbReference type="NCBIfam" id="TIGR02209">
    <property type="entry name" value="ftsL_broad"/>
    <property type="match status" value="1"/>
</dbReference>
<dbReference type="STRING" id="1217721.HY57_06285"/>
<evidence type="ECO:0000256" key="9">
    <source>
        <dbReference type="NCBIfam" id="TIGR02209"/>
    </source>
</evidence>
<gene>
    <name evidence="8" type="primary">ftsL</name>
    <name evidence="10" type="ORF">HY57_06285</name>
</gene>
<comment type="subcellular location">
    <subcellularLocation>
        <location evidence="8">Cell inner membrane</location>
        <topology evidence="8">Single-pass type II membrane protein</topology>
    </subcellularLocation>
    <subcellularLocation>
        <location evidence="1">Cell membrane</location>
        <topology evidence="1">Single-pass type II membrane protein</topology>
    </subcellularLocation>
    <text evidence="8">Localizes to the division septum where it forms a ring structure.</text>
</comment>
<dbReference type="InterPro" id="IPR011922">
    <property type="entry name" value="Cell_div_FtsL"/>
</dbReference>
<keyword evidence="2 8" id="KW-1003">Cell membrane</keyword>
<evidence type="ECO:0000256" key="6">
    <source>
        <dbReference type="ARBA" id="ARBA00023136"/>
    </source>
</evidence>
<organism evidence="10 11">
    <name type="scientific">Dyella japonica A8</name>
    <dbReference type="NCBI Taxonomy" id="1217721"/>
    <lineage>
        <taxon>Bacteria</taxon>
        <taxon>Pseudomonadati</taxon>
        <taxon>Pseudomonadota</taxon>
        <taxon>Gammaproteobacteria</taxon>
        <taxon>Lysobacterales</taxon>
        <taxon>Rhodanobacteraceae</taxon>
        <taxon>Dyella</taxon>
    </lineage>
</organism>
<dbReference type="RefSeq" id="WP_019465353.1">
    <property type="nucleotide sequence ID" value="NZ_ALOY01000154.1"/>
</dbReference>
<evidence type="ECO:0000256" key="8">
    <source>
        <dbReference type="HAMAP-Rule" id="MF_00910"/>
    </source>
</evidence>
<dbReference type="PANTHER" id="PTHR37479">
    <property type="entry name" value="CELL DIVISION PROTEIN FTSL"/>
    <property type="match status" value="1"/>
</dbReference>
<evidence type="ECO:0000256" key="3">
    <source>
        <dbReference type="ARBA" id="ARBA00022618"/>
    </source>
</evidence>
<dbReference type="AlphaFoldDB" id="A0A075JZB3"/>
<dbReference type="HAMAP" id="MF_00910">
    <property type="entry name" value="FtsL"/>
    <property type="match status" value="1"/>
</dbReference>
<keyword evidence="6 8" id="KW-0472">Membrane</keyword>
<proteinExistence type="inferred from homology"/>
<dbReference type="KEGG" id="dja:HY57_06285"/>
<comment type="similarity">
    <text evidence="8">Belongs to the FtsL family.</text>
</comment>
<keyword evidence="7 8" id="KW-0131">Cell cycle</keyword>
<dbReference type="OrthoDB" id="5298556at2"/>
<dbReference type="PANTHER" id="PTHR37479:SF1">
    <property type="entry name" value="CELL DIVISION PROTEIN FTSL"/>
    <property type="match status" value="1"/>
</dbReference>
<comment type="subunit">
    <text evidence="8">Part of a complex composed of FtsB, FtsL and FtsQ.</text>
</comment>
<dbReference type="EMBL" id="CP008884">
    <property type="protein sequence ID" value="AIF46900.1"/>
    <property type="molecule type" value="Genomic_DNA"/>
</dbReference>
<evidence type="ECO:0000256" key="1">
    <source>
        <dbReference type="ARBA" id="ARBA00004401"/>
    </source>
</evidence>
<keyword evidence="3 8" id="KW-0132">Cell division</keyword>
<evidence type="ECO:0000256" key="5">
    <source>
        <dbReference type="ARBA" id="ARBA00022989"/>
    </source>
</evidence>
<dbReference type="GO" id="GO:0005886">
    <property type="term" value="C:plasma membrane"/>
    <property type="evidence" value="ECO:0007669"/>
    <property type="project" value="UniProtKB-SubCell"/>
</dbReference>
<accession>A0A075JZB3</accession>
<sequence>MKVLGGLFMLILIAAVLSSAITVVWTRHESRVLFVELTRLQNQRDDLNIEYGKLELEQATWAEPRRVDDEARQALGMVNPKPQDIQLVRR</sequence>
<name>A0A075JZB3_9GAMM</name>
<dbReference type="GO" id="GO:0032153">
    <property type="term" value="C:cell division site"/>
    <property type="evidence" value="ECO:0007669"/>
    <property type="project" value="UniProtKB-UniRule"/>
</dbReference>
<reference evidence="10 11" key="1">
    <citation type="submission" date="2014-07" db="EMBL/GenBank/DDBJ databases">
        <title>Complete Genome Sequence of Dyella japonica Strain A8 Isolated from Malaysian Tropical Soil.</title>
        <authorList>
            <person name="Hui R.K.H."/>
            <person name="Chen J.-W."/>
            <person name="Chan K.-G."/>
            <person name="Leung F.C.C."/>
        </authorList>
    </citation>
    <scope>NUCLEOTIDE SEQUENCE [LARGE SCALE GENOMIC DNA]</scope>
    <source>
        <strain evidence="10 11">A8</strain>
    </source>
</reference>
<keyword evidence="8" id="KW-0997">Cell inner membrane</keyword>
<keyword evidence="4 8" id="KW-0812">Transmembrane</keyword>
<dbReference type="HOGENOM" id="CLU_156524_1_0_6"/>